<evidence type="ECO:0000256" key="5">
    <source>
        <dbReference type="ARBA" id="ARBA00023040"/>
    </source>
</evidence>
<evidence type="ECO:0000256" key="4">
    <source>
        <dbReference type="ARBA" id="ARBA00022989"/>
    </source>
</evidence>
<dbReference type="InterPro" id="IPR017452">
    <property type="entry name" value="GPCR_Rhodpsn_7TM"/>
</dbReference>
<keyword evidence="6 10" id="KW-0472">Membrane</keyword>
<dbReference type="GO" id="GO:0005886">
    <property type="term" value="C:plasma membrane"/>
    <property type="evidence" value="ECO:0000318"/>
    <property type="project" value="GO_Central"/>
</dbReference>
<evidence type="ECO:0000256" key="10">
    <source>
        <dbReference type="SAM" id="Phobius"/>
    </source>
</evidence>
<dbReference type="RefSeq" id="XP_035673601.1">
    <property type="nucleotide sequence ID" value="XM_035817708.1"/>
</dbReference>
<comment type="subcellular location">
    <subcellularLocation>
        <location evidence="1">Cell membrane</location>
        <topology evidence="1">Multi-pass membrane protein</topology>
    </subcellularLocation>
</comment>
<feature type="domain" description="G-protein coupled receptors family 1 profile" evidence="11">
    <location>
        <begin position="70"/>
        <end position="338"/>
    </location>
</feature>
<dbReference type="OMA" id="TIYLMYC"/>
<dbReference type="EMBL" id="GG666516">
    <property type="protein sequence ID" value="EEN59791.1"/>
    <property type="molecule type" value="Genomic_DNA"/>
</dbReference>
<dbReference type="Proteomes" id="UP000001554">
    <property type="component" value="Chromosome 4"/>
</dbReference>
<evidence type="ECO:0000256" key="6">
    <source>
        <dbReference type="ARBA" id="ARBA00023136"/>
    </source>
</evidence>
<reference evidence="12" key="1">
    <citation type="journal article" date="2008" name="Nature">
        <title>The amphioxus genome and the evolution of the chordate karyotype.</title>
        <authorList>
            <consortium name="US DOE Joint Genome Institute (JGI-PGF)"/>
            <person name="Putnam N.H."/>
            <person name="Butts T."/>
            <person name="Ferrier D.E.K."/>
            <person name="Furlong R.F."/>
            <person name="Hellsten U."/>
            <person name="Kawashima T."/>
            <person name="Robinson-Rechavi M."/>
            <person name="Shoguchi E."/>
            <person name="Terry A."/>
            <person name="Yu J.-K."/>
            <person name="Benito-Gutierrez E.L."/>
            <person name="Dubchak I."/>
            <person name="Garcia-Fernandez J."/>
            <person name="Gibson-Brown J.J."/>
            <person name="Grigoriev I.V."/>
            <person name="Horton A.C."/>
            <person name="de Jong P.J."/>
            <person name="Jurka J."/>
            <person name="Kapitonov V.V."/>
            <person name="Kohara Y."/>
            <person name="Kuroki Y."/>
            <person name="Lindquist E."/>
            <person name="Lucas S."/>
            <person name="Osoegawa K."/>
            <person name="Pennacchio L.A."/>
            <person name="Salamov A.A."/>
            <person name="Satou Y."/>
            <person name="Sauka-Spengler T."/>
            <person name="Schmutz J."/>
            <person name="Shin-I T."/>
            <person name="Toyoda A."/>
            <person name="Bronner-Fraser M."/>
            <person name="Fujiyama A."/>
            <person name="Holland L.Z."/>
            <person name="Holland P.W.H."/>
            <person name="Satoh N."/>
            <person name="Rokhsar D.S."/>
        </authorList>
    </citation>
    <scope>NUCLEOTIDE SEQUENCE [LARGE SCALE GENOMIC DNA]</scope>
    <source>
        <strain evidence="12">S238N-H82</strain>
        <tissue evidence="12">Testes</tissue>
    </source>
</reference>
<feature type="compositionally biased region" description="Polar residues" evidence="9">
    <location>
        <begin position="511"/>
        <end position="529"/>
    </location>
</feature>
<dbReference type="GO" id="GO:0007186">
    <property type="term" value="P:G protein-coupled receptor signaling pathway"/>
    <property type="evidence" value="ECO:0000318"/>
    <property type="project" value="GO_Central"/>
</dbReference>
<evidence type="ECO:0000313" key="13">
    <source>
        <dbReference type="Proteomes" id="UP000001554"/>
    </source>
</evidence>
<accession>C3YIR7</accession>
<feature type="compositionally biased region" description="Acidic residues" evidence="9">
    <location>
        <begin position="457"/>
        <end position="466"/>
    </location>
</feature>
<dbReference type="PRINTS" id="PR00237">
    <property type="entry name" value="GPCRRHODOPSN"/>
</dbReference>
<feature type="transmembrane region" description="Helical" evidence="10">
    <location>
        <begin position="91"/>
        <end position="117"/>
    </location>
</feature>
<feature type="transmembrane region" description="Helical" evidence="10">
    <location>
        <begin position="137"/>
        <end position="155"/>
    </location>
</feature>
<dbReference type="PANTHER" id="PTHR22752">
    <property type="entry name" value="G PROTEIN-COUPLED RECEPTOR"/>
    <property type="match status" value="1"/>
</dbReference>
<keyword evidence="8" id="KW-0807">Transducer</keyword>
<dbReference type="KEGG" id="bfo:118414001"/>
<dbReference type="eggNOG" id="KOG3656">
    <property type="taxonomic scope" value="Eukaryota"/>
</dbReference>
<dbReference type="InterPro" id="IPR000276">
    <property type="entry name" value="GPCR_Rhodpsn"/>
</dbReference>
<keyword evidence="13" id="KW-1185">Reference proteome</keyword>
<dbReference type="GO" id="GO:0008020">
    <property type="term" value="F:G protein-coupled photoreceptor activity"/>
    <property type="evidence" value="ECO:0000318"/>
    <property type="project" value="GO_Central"/>
</dbReference>
<reference evidence="14" key="3">
    <citation type="submission" date="2025-04" db="UniProtKB">
        <authorList>
            <consortium name="RefSeq"/>
        </authorList>
    </citation>
    <scope>IDENTIFICATION</scope>
    <source>
        <strain evidence="14">S238N-H82</strain>
        <tissue evidence="14">Testes</tissue>
    </source>
</reference>
<dbReference type="CDD" id="cd00637">
    <property type="entry name" value="7tm_classA_rhodopsin-like"/>
    <property type="match status" value="1"/>
</dbReference>
<feature type="transmembrane region" description="Helical" evidence="10">
    <location>
        <begin position="176"/>
        <end position="198"/>
    </location>
</feature>
<feature type="transmembrane region" description="Helical" evidence="10">
    <location>
        <begin position="323"/>
        <end position="340"/>
    </location>
</feature>
<evidence type="ECO:0000313" key="12">
    <source>
        <dbReference type="EMBL" id="EEN59791.1"/>
    </source>
</evidence>
<feature type="transmembrane region" description="Helical" evidence="10">
    <location>
        <begin position="58"/>
        <end position="79"/>
    </location>
</feature>
<keyword evidence="7" id="KW-0675">Receptor</keyword>
<evidence type="ECO:0000256" key="3">
    <source>
        <dbReference type="ARBA" id="ARBA00022692"/>
    </source>
</evidence>
<reference evidence="13" key="2">
    <citation type="journal article" date="2020" name="Nat. Ecol. Evol.">
        <title>Deeply conserved synteny resolves early events in vertebrate evolution.</title>
        <authorList>
            <person name="Simakov O."/>
            <person name="Marletaz F."/>
            <person name="Yue J.X."/>
            <person name="O'Connell B."/>
            <person name="Jenkins J."/>
            <person name="Brandt A."/>
            <person name="Calef R."/>
            <person name="Tung C.H."/>
            <person name="Huang T.K."/>
            <person name="Schmutz J."/>
            <person name="Satoh N."/>
            <person name="Yu J.K."/>
            <person name="Putnam N.H."/>
            <person name="Green R.E."/>
            <person name="Rokhsar D.S."/>
        </authorList>
    </citation>
    <scope>NUCLEOTIDE SEQUENCE [LARGE SCALE GENOMIC DNA]</scope>
    <source>
        <strain evidence="13">S238N-H82</strain>
    </source>
</reference>
<evidence type="ECO:0000259" key="11">
    <source>
        <dbReference type="PROSITE" id="PS50262"/>
    </source>
</evidence>
<evidence type="ECO:0000256" key="9">
    <source>
        <dbReference type="SAM" id="MobiDB-lite"/>
    </source>
</evidence>
<feature type="region of interest" description="Disordered" evidence="9">
    <location>
        <begin position="433"/>
        <end position="529"/>
    </location>
</feature>
<dbReference type="Pfam" id="PF00001">
    <property type="entry name" value="7tm_1"/>
    <property type="match status" value="1"/>
</dbReference>
<evidence type="ECO:0000256" key="7">
    <source>
        <dbReference type="ARBA" id="ARBA00023170"/>
    </source>
</evidence>
<dbReference type="FunFam" id="1.20.1070.10:FF:000678">
    <property type="entry name" value="histamine H2 receptor"/>
    <property type="match status" value="1"/>
</dbReference>
<evidence type="ECO:0000256" key="8">
    <source>
        <dbReference type="ARBA" id="ARBA00023224"/>
    </source>
</evidence>
<dbReference type="OrthoDB" id="10070371at2759"/>
<dbReference type="SUPFAM" id="SSF81321">
    <property type="entry name" value="Family A G protein-coupled receptor-like"/>
    <property type="match status" value="1"/>
</dbReference>
<keyword evidence="2" id="KW-1003">Cell membrane</keyword>
<dbReference type="GO" id="GO:0071482">
    <property type="term" value="P:cellular response to light stimulus"/>
    <property type="evidence" value="ECO:0000318"/>
    <property type="project" value="GO_Central"/>
</dbReference>
<dbReference type="GO" id="GO:0007602">
    <property type="term" value="P:phototransduction"/>
    <property type="evidence" value="ECO:0000318"/>
    <property type="project" value="GO_Central"/>
</dbReference>
<dbReference type="AlphaFoldDB" id="C3YIR7"/>
<dbReference type="Gene3D" id="1.20.1070.10">
    <property type="entry name" value="Rhodopsin 7-helix transmembrane proteins"/>
    <property type="match status" value="1"/>
</dbReference>
<sequence length="529" mass="57403">MANTSFTTAFTEALSTSAPTLTPATANLVGTNSSPSPVQDLNTTDSAAVDGAVAARGLFLALFLLLGLLGNSLLIATIASAERLRNVVFNIFLINLATTNLADCLLNIPFVLASTTAADGLPLNSTATILPCQFNSFFVQFINIELILLICTMCWDRVMALREPLQYSVLASPLRAGAVLGYTWAHSLAFSLCILIGTPTSVYYSARFLCSLSPHDSLAYVVVVSIFCFLLPLLMIIMAFCVILKYIVSERSRVKAMGQFQYTDAVLPHDQAFWAEVDIAKLTGMIVVSFIVLRAPYIMTALIHVYTASQADLDYASQVDTTLVWLMFSHAVFLPIVAFSKKKELGQAFKDMVLCRKSNSIIDSAKDNTLTTQVAFDQELRHSKARLPTSPTFNVPVLFSTSEGLHYHVSSQERLSIQAADFSSLESGMKSPDMLLSGSKKCDVDEGGGNDSGTEMSQEEESDGEATGESAGQELTTPRLWDRETPVESSGQELTTPRLEKGGSFPRLRPLSQTDISLNRIRTSSSSAP</sequence>
<name>C3YIR7_BRAFL</name>
<evidence type="ECO:0000313" key="14">
    <source>
        <dbReference type="RefSeq" id="XP_035673601.1"/>
    </source>
</evidence>
<dbReference type="PROSITE" id="PS50262">
    <property type="entry name" value="G_PROTEIN_RECEP_F1_2"/>
    <property type="match status" value="1"/>
</dbReference>
<dbReference type="InParanoid" id="C3YIR7"/>
<gene>
    <name evidence="14" type="primary">LOC118414001</name>
    <name evidence="12" type="ORF">BRAFLDRAFT_124668</name>
</gene>
<organism>
    <name type="scientific">Branchiostoma floridae</name>
    <name type="common">Florida lancelet</name>
    <name type="synonym">Amphioxus</name>
    <dbReference type="NCBI Taxonomy" id="7739"/>
    <lineage>
        <taxon>Eukaryota</taxon>
        <taxon>Metazoa</taxon>
        <taxon>Chordata</taxon>
        <taxon>Cephalochordata</taxon>
        <taxon>Leptocardii</taxon>
        <taxon>Amphioxiformes</taxon>
        <taxon>Branchiostomatidae</taxon>
        <taxon>Branchiostoma</taxon>
    </lineage>
</organism>
<evidence type="ECO:0000256" key="1">
    <source>
        <dbReference type="ARBA" id="ARBA00004651"/>
    </source>
</evidence>
<protein>
    <submittedName>
        <fullName evidence="14">G-protein coupled receptor 161-like</fullName>
    </submittedName>
</protein>
<evidence type="ECO:0000256" key="2">
    <source>
        <dbReference type="ARBA" id="ARBA00022475"/>
    </source>
</evidence>
<keyword evidence="4 10" id="KW-1133">Transmembrane helix</keyword>
<feature type="transmembrane region" description="Helical" evidence="10">
    <location>
        <begin position="282"/>
        <end position="303"/>
    </location>
</feature>
<keyword evidence="3 10" id="KW-0812">Transmembrane</keyword>
<proteinExistence type="predicted"/>
<keyword evidence="5" id="KW-0297">G-protein coupled receptor</keyword>
<dbReference type="GeneID" id="118414001"/>
<feature type="transmembrane region" description="Helical" evidence="10">
    <location>
        <begin position="218"/>
        <end position="248"/>
    </location>
</feature>